<evidence type="ECO:0000313" key="1">
    <source>
        <dbReference type="EMBL" id="NVO27471.1"/>
    </source>
</evidence>
<name>A0ABX2PEY4_9RHOB</name>
<protein>
    <submittedName>
        <fullName evidence="1">Methionyl-tRNA formyltransferase</fullName>
    </submittedName>
</protein>
<comment type="caution">
    <text evidence="1">The sequence shown here is derived from an EMBL/GenBank/DDBJ whole genome shotgun (WGS) entry which is preliminary data.</text>
</comment>
<organism evidence="1 2">
    <name type="scientific">Donghicola mangrovi</name>
    <dbReference type="NCBI Taxonomy" id="2729614"/>
    <lineage>
        <taxon>Bacteria</taxon>
        <taxon>Pseudomonadati</taxon>
        <taxon>Pseudomonadota</taxon>
        <taxon>Alphaproteobacteria</taxon>
        <taxon>Rhodobacterales</taxon>
        <taxon>Roseobacteraceae</taxon>
        <taxon>Donghicola</taxon>
    </lineage>
</organism>
<gene>
    <name evidence="1" type="ORF">HJ526_08585</name>
</gene>
<keyword evidence="2" id="KW-1185">Reference proteome</keyword>
<dbReference type="RefSeq" id="WP_176853875.1">
    <property type="nucleotide sequence ID" value="NZ_JABCJD010000003.1"/>
</dbReference>
<proteinExistence type="predicted"/>
<evidence type="ECO:0000313" key="2">
    <source>
        <dbReference type="Proteomes" id="UP000523601"/>
    </source>
</evidence>
<sequence length="78" mass="8838">MALVTSVSKDDRNFKGLHNTEVTCFYMVGERDGQKVLQLNTYGSNDREIPGKLSQTIQFSEQSAADLFALLKREYGFE</sequence>
<dbReference type="Proteomes" id="UP000523601">
    <property type="component" value="Unassembled WGS sequence"/>
</dbReference>
<reference evidence="1 2" key="1">
    <citation type="submission" date="2020-04" db="EMBL/GenBank/DDBJ databases">
        <title>Donghicola sp., a member of the Rhodobacteraceae family isolated from mangrove forest in Thailand.</title>
        <authorList>
            <person name="Charoenyingcharoen P."/>
            <person name="Yukphan P."/>
        </authorList>
    </citation>
    <scope>NUCLEOTIDE SEQUENCE [LARGE SCALE GENOMIC DNA]</scope>
    <source>
        <strain evidence="1 2">C2-DW-16</strain>
    </source>
</reference>
<accession>A0ABX2PEY4</accession>
<dbReference type="EMBL" id="JABCJD010000003">
    <property type="protein sequence ID" value="NVO27471.1"/>
    <property type="molecule type" value="Genomic_DNA"/>
</dbReference>